<dbReference type="GO" id="GO:0016747">
    <property type="term" value="F:acyltransferase activity, transferring groups other than amino-acyl groups"/>
    <property type="evidence" value="ECO:0007669"/>
    <property type="project" value="InterPro"/>
</dbReference>
<evidence type="ECO:0000313" key="4">
    <source>
        <dbReference type="EMBL" id="SKB94205.1"/>
    </source>
</evidence>
<dbReference type="PROSITE" id="PS51186">
    <property type="entry name" value="GNAT"/>
    <property type="match status" value="1"/>
</dbReference>
<dbReference type="InterPro" id="IPR016181">
    <property type="entry name" value="Acyl_CoA_acyltransferase"/>
</dbReference>
<dbReference type="SUPFAM" id="SSF55729">
    <property type="entry name" value="Acyl-CoA N-acyltransferases (Nat)"/>
    <property type="match status" value="1"/>
</dbReference>
<dbReference type="InterPro" id="IPR050680">
    <property type="entry name" value="YpeA/RimI_acetyltransf"/>
</dbReference>
<dbReference type="Proteomes" id="UP000189818">
    <property type="component" value="Unassembled WGS sequence"/>
</dbReference>
<feature type="domain" description="N-acetyltransferase" evidence="3">
    <location>
        <begin position="4"/>
        <end position="153"/>
    </location>
</feature>
<dbReference type="PANTHER" id="PTHR43420:SF12">
    <property type="entry name" value="N-ACETYLTRANSFERASE DOMAIN-CONTAINING PROTEIN"/>
    <property type="match status" value="1"/>
</dbReference>
<dbReference type="Gene3D" id="3.40.630.30">
    <property type="match status" value="1"/>
</dbReference>
<dbReference type="STRING" id="439228.SAMN06295920_10988"/>
<dbReference type="CDD" id="cd04301">
    <property type="entry name" value="NAT_SF"/>
    <property type="match status" value="1"/>
</dbReference>
<dbReference type="EMBL" id="FUYM01000009">
    <property type="protein sequence ID" value="SKB94205.1"/>
    <property type="molecule type" value="Genomic_DNA"/>
</dbReference>
<dbReference type="Pfam" id="PF00583">
    <property type="entry name" value="Acetyltransf_1"/>
    <property type="match status" value="1"/>
</dbReference>
<dbReference type="OrthoDB" id="9804026at2"/>
<keyword evidence="5" id="KW-1185">Reference proteome</keyword>
<sequence>MSGLVIEEIGFDGIDAVMTVMNRAFDPGYGEAWTEPQLLSMMAMPGTWLSLARIGDVPAGFALNRLIADEAELLLLAVAPESRRLGIASALIARSFDLLRLRNGVRLHLEVRHNNPAIELYKKAGFRAVGRRPAYYRATDGQMHDALTLSCPV</sequence>
<keyword evidence="2" id="KW-0012">Acyltransferase</keyword>
<dbReference type="RefSeq" id="WP_079649683.1">
    <property type="nucleotide sequence ID" value="NZ_FUYM01000009.1"/>
</dbReference>
<evidence type="ECO:0000256" key="2">
    <source>
        <dbReference type="ARBA" id="ARBA00023315"/>
    </source>
</evidence>
<accession>A0A1T5FDG9</accession>
<organism evidence="4 5">
    <name type="scientific">Rhizorhabdus histidinilytica</name>
    <dbReference type="NCBI Taxonomy" id="439228"/>
    <lineage>
        <taxon>Bacteria</taxon>
        <taxon>Pseudomonadati</taxon>
        <taxon>Pseudomonadota</taxon>
        <taxon>Alphaproteobacteria</taxon>
        <taxon>Sphingomonadales</taxon>
        <taxon>Sphingomonadaceae</taxon>
        <taxon>Rhizorhabdus</taxon>
    </lineage>
</organism>
<evidence type="ECO:0000256" key="1">
    <source>
        <dbReference type="ARBA" id="ARBA00022679"/>
    </source>
</evidence>
<protein>
    <submittedName>
        <fullName evidence="4">Ribosomal-protein-alanine N-acetyltransferase</fullName>
    </submittedName>
</protein>
<keyword evidence="1 4" id="KW-0808">Transferase</keyword>
<proteinExistence type="predicted"/>
<evidence type="ECO:0000313" key="5">
    <source>
        <dbReference type="Proteomes" id="UP000189818"/>
    </source>
</evidence>
<dbReference type="PANTHER" id="PTHR43420">
    <property type="entry name" value="ACETYLTRANSFERASE"/>
    <property type="match status" value="1"/>
</dbReference>
<dbReference type="AlphaFoldDB" id="A0A1T5FDG9"/>
<gene>
    <name evidence="4" type="ORF">SAMN06295920_10988</name>
</gene>
<dbReference type="InterPro" id="IPR000182">
    <property type="entry name" value="GNAT_dom"/>
</dbReference>
<reference evidence="5" key="1">
    <citation type="submission" date="2017-02" db="EMBL/GenBank/DDBJ databases">
        <authorList>
            <person name="Varghese N."/>
            <person name="Submissions S."/>
        </authorList>
    </citation>
    <scope>NUCLEOTIDE SEQUENCE [LARGE SCALE GENOMIC DNA]</scope>
    <source>
        <strain evidence="5">UM2</strain>
    </source>
</reference>
<name>A0A1T5FDG9_9SPHN</name>
<evidence type="ECO:0000259" key="3">
    <source>
        <dbReference type="PROSITE" id="PS51186"/>
    </source>
</evidence>